<evidence type="ECO:0000313" key="1">
    <source>
        <dbReference type="EMBL" id="CAF4269260.1"/>
    </source>
</evidence>
<accession>A0A820FZ26</accession>
<dbReference type="Proteomes" id="UP000663868">
    <property type="component" value="Unassembled WGS sequence"/>
</dbReference>
<dbReference type="InterPro" id="IPR036322">
    <property type="entry name" value="WD40_repeat_dom_sf"/>
</dbReference>
<dbReference type="SUPFAM" id="SSF50978">
    <property type="entry name" value="WD40 repeat-like"/>
    <property type="match status" value="1"/>
</dbReference>
<comment type="caution">
    <text evidence="1">The sequence shown here is derived from an EMBL/GenBank/DDBJ whole genome shotgun (WGS) entry which is preliminary data.</text>
</comment>
<organism evidence="1 2">
    <name type="scientific">Adineta steineri</name>
    <dbReference type="NCBI Taxonomy" id="433720"/>
    <lineage>
        <taxon>Eukaryota</taxon>
        <taxon>Metazoa</taxon>
        <taxon>Spiralia</taxon>
        <taxon>Gnathifera</taxon>
        <taxon>Rotifera</taxon>
        <taxon>Eurotatoria</taxon>
        <taxon>Bdelloidea</taxon>
        <taxon>Adinetida</taxon>
        <taxon>Adinetidae</taxon>
        <taxon>Adineta</taxon>
    </lineage>
</organism>
<evidence type="ECO:0000313" key="2">
    <source>
        <dbReference type="Proteomes" id="UP000663868"/>
    </source>
</evidence>
<sequence length="137" mass="15856">DQTSGLIHFLFYNKINEISSNSNIELNKKDKLEGSAQLDNLYASYLLSSDYYERSYMHRDVVTHIIVTVTDFLITGSQNGHIKFWKILTADYIKQQQTTATYMSNKPNDDKEGNNNSLINSPIEFVKHFRARRFGPI</sequence>
<dbReference type="AlphaFoldDB" id="A0A820FZ26"/>
<protein>
    <submittedName>
        <fullName evidence="1">Uncharacterized protein</fullName>
    </submittedName>
</protein>
<dbReference type="EMBL" id="CAJOBB010011962">
    <property type="protein sequence ID" value="CAF4269260.1"/>
    <property type="molecule type" value="Genomic_DNA"/>
</dbReference>
<name>A0A820FZ26_9BILA</name>
<feature type="non-terminal residue" evidence="1">
    <location>
        <position position="1"/>
    </location>
</feature>
<reference evidence="1" key="1">
    <citation type="submission" date="2021-02" db="EMBL/GenBank/DDBJ databases">
        <authorList>
            <person name="Nowell W R."/>
        </authorList>
    </citation>
    <scope>NUCLEOTIDE SEQUENCE</scope>
</reference>
<proteinExistence type="predicted"/>
<gene>
    <name evidence="1" type="ORF">KXQ929_LOCUS43791</name>
</gene>